<dbReference type="OrthoDB" id="9797508at2"/>
<dbReference type="Pfam" id="PF02566">
    <property type="entry name" value="OsmC"/>
    <property type="match status" value="1"/>
</dbReference>
<dbReference type="SUPFAM" id="SSF82784">
    <property type="entry name" value="OsmC-like"/>
    <property type="match status" value="1"/>
</dbReference>
<dbReference type="InterPro" id="IPR015946">
    <property type="entry name" value="KH_dom-like_a/b"/>
</dbReference>
<dbReference type="PANTHER" id="PTHR33797:SF2">
    <property type="entry name" value="ORGANIC HYDROPEROXIDE RESISTANCE PROTEIN-LIKE"/>
    <property type="match status" value="1"/>
</dbReference>
<dbReference type="Gene3D" id="2.20.25.10">
    <property type="match status" value="1"/>
</dbReference>
<gene>
    <name evidence="2" type="ORF">EV698_1839</name>
</gene>
<accession>A0A4Q8D2L0</accession>
<dbReference type="Gene3D" id="3.30.300.20">
    <property type="match status" value="1"/>
</dbReference>
<dbReference type="InterPro" id="IPR019953">
    <property type="entry name" value="OHR"/>
</dbReference>
<dbReference type="RefSeq" id="WP_130503774.1">
    <property type="nucleotide sequence ID" value="NZ_SHLI01000001.1"/>
</dbReference>
<evidence type="ECO:0000313" key="3">
    <source>
        <dbReference type="Proteomes" id="UP000292298"/>
    </source>
</evidence>
<keyword evidence="3" id="KW-1185">Reference proteome</keyword>
<reference evidence="2 3" key="1">
    <citation type="submission" date="2019-02" db="EMBL/GenBank/DDBJ databases">
        <title>Genomic Encyclopedia of Type Strains, Phase IV (KMG-IV): sequencing the most valuable type-strain genomes for metagenomic binning, comparative biology and taxonomic classification.</title>
        <authorList>
            <person name="Goeker M."/>
        </authorList>
    </citation>
    <scope>NUCLEOTIDE SEQUENCE [LARGE SCALE GENOMIC DNA]</scope>
    <source>
        <strain evidence="2 3">DSM 21056</strain>
    </source>
</reference>
<dbReference type="AlphaFoldDB" id="A0A4Q8D2L0"/>
<evidence type="ECO:0000313" key="2">
    <source>
        <dbReference type="EMBL" id="RZU99547.1"/>
    </source>
</evidence>
<sequence>MEVLYTTTGTANGGRDGHAAISDGSLDVKLTAPKELGGPGGDGTNPEQLFACGYSACFLGAMQFAGGQAGIKVPSETQVTAKVSLGKRDDGEGFAIGVDLSVDLPGVERADAERLVEAAHVVCPYSYATRGNIDVTTTLA</sequence>
<dbReference type="NCBIfam" id="TIGR03561">
    <property type="entry name" value="organ_hyd_perox"/>
    <property type="match status" value="1"/>
</dbReference>
<comment type="caution">
    <text evidence="2">The sequence shown here is derived from an EMBL/GenBank/DDBJ whole genome shotgun (WGS) entry which is preliminary data.</text>
</comment>
<dbReference type="InterPro" id="IPR036102">
    <property type="entry name" value="OsmC/Ohrsf"/>
</dbReference>
<name>A0A4Q8D2L0_9GAMM</name>
<comment type="similarity">
    <text evidence="1">Belongs to the OsmC/Ohr family.</text>
</comment>
<proteinExistence type="inferred from homology"/>
<dbReference type="InterPro" id="IPR003718">
    <property type="entry name" value="OsmC/Ohr_fam"/>
</dbReference>
<dbReference type="GO" id="GO:0006979">
    <property type="term" value="P:response to oxidative stress"/>
    <property type="evidence" value="ECO:0007669"/>
    <property type="project" value="InterPro"/>
</dbReference>
<organism evidence="2 3">
    <name type="scientific">Spiribacter vilamensis</name>
    <dbReference type="NCBI Taxonomy" id="531306"/>
    <lineage>
        <taxon>Bacteria</taxon>
        <taxon>Pseudomonadati</taxon>
        <taxon>Pseudomonadota</taxon>
        <taxon>Gammaproteobacteria</taxon>
        <taxon>Chromatiales</taxon>
        <taxon>Ectothiorhodospiraceae</taxon>
        <taxon>Spiribacter</taxon>
    </lineage>
</organism>
<dbReference type="PANTHER" id="PTHR33797">
    <property type="entry name" value="ORGANIC HYDROPEROXIDE RESISTANCE PROTEIN-LIKE"/>
    <property type="match status" value="1"/>
</dbReference>
<evidence type="ECO:0000256" key="1">
    <source>
        <dbReference type="ARBA" id="ARBA00007378"/>
    </source>
</evidence>
<protein>
    <submittedName>
        <fullName evidence="2">Ohr subfamily peroxiredoxin</fullName>
    </submittedName>
</protein>
<dbReference type="Proteomes" id="UP000292298">
    <property type="component" value="Unassembled WGS sequence"/>
</dbReference>
<dbReference type="EMBL" id="SHLI01000001">
    <property type="protein sequence ID" value="RZU99547.1"/>
    <property type="molecule type" value="Genomic_DNA"/>
</dbReference>